<gene>
    <name evidence="1" type="ORF">AO370_1901</name>
</gene>
<organism evidence="1 2">
    <name type="scientific">Moraxella catarrhalis</name>
    <name type="common">Branhamella catarrhalis</name>
    <dbReference type="NCBI Taxonomy" id="480"/>
    <lineage>
        <taxon>Bacteria</taxon>
        <taxon>Pseudomonadati</taxon>
        <taxon>Pseudomonadota</taxon>
        <taxon>Gammaproteobacteria</taxon>
        <taxon>Moraxellales</taxon>
        <taxon>Moraxellaceae</taxon>
        <taxon>Moraxella</taxon>
    </lineage>
</organism>
<dbReference type="RefSeq" id="WP_081260064.1">
    <property type="nucleotide sequence ID" value="NZ_LXHQ01000049.1"/>
</dbReference>
<dbReference type="InterPro" id="IPR019117">
    <property type="entry name" value="CRISPR-assoc_protein_Cmr3"/>
</dbReference>
<proteinExistence type="predicted"/>
<accession>A0AB36DKZ5</accession>
<dbReference type="EMBL" id="LXHQ01000049">
    <property type="protein sequence ID" value="OAV22891.1"/>
    <property type="molecule type" value="Genomic_DNA"/>
</dbReference>
<comment type="caution">
    <text evidence="1">The sequence shown here is derived from an EMBL/GenBank/DDBJ whole genome shotgun (WGS) entry which is preliminary data.</text>
</comment>
<dbReference type="Proteomes" id="UP000078295">
    <property type="component" value="Unassembled WGS sequence"/>
</dbReference>
<dbReference type="Pfam" id="PF09700">
    <property type="entry name" value="Cas_Cmr3"/>
    <property type="match status" value="1"/>
</dbReference>
<dbReference type="Gene3D" id="2.60.40.4350">
    <property type="match status" value="1"/>
</dbReference>
<evidence type="ECO:0000313" key="2">
    <source>
        <dbReference type="Proteomes" id="UP000078295"/>
    </source>
</evidence>
<name>A0AB36DKZ5_MORCA</name>
<protein>
    <submittedName>
        <fullName evidence="1">CRISPR-associated RAMP Cmr3</fullName>
    </submittedName>
</protein>
<evidence type="ECO:0000313" key="1">
    <source>
        <dbReference type="EMBL" id="OAV22891.1"/>
    </source>
</evidence>
<sequence>MKQKTDMHSYLIESLAPLVFRSGKPFGSQASAQDVTFPLPSAAAGLVRYLKLSQNTDDQAFALTKAEFDTYKKEVLSIKSFGPFLVKFSDDSDIQILVPKPANVLYHEDKQTGEKTLVRLAPKQNFTITDKDGNIITKQIDEDCGSDLLDGLLHVQTQQALKGKPAQGASFWTLQNFIQWQHGEDLNFDIVNHHGLASIPTELRMHAMIDDDSLTSDDGKLFQTAGFDLVHQKTQDGWQKERLGFLVQTAQTLNQDLVTFGGERRLSHFKRIDNISLFSKPTNDDVTNINQSKGFSLAFITPCIFDKGILPAWIDKKSLTGQLPDTDIYVQLKAMAVDRWQAVSGWDSLLWKPKATRRAVPAGSVYWFELISGQFDLPTLQNLTHRVWSDNAYDEHDGFGLAVLSAWQAPKQL</sequence>
<dbReference type="AlphaFoldDB" id="A0AB36DKZ5"/>
<reference evidence="1 2" key="1">
    <citation type="journal article" date="2016" name="Genome Biol. Evol.">
        <title>Comparative Genomic Analyses of the Moraxella catarrhalis Serosensitive and Seroresistant Lineages Demonstrate Their Independent Evolution.</title>
        <authorList>
            <person name="Earl J.P."/>
            <person name="de Vries S.P."/>
            <person name="Ahmed A."/>
            <person name="Powell E."/>
            <person name="Schultz M.P."/>
            <person name="Hermans P.W."/>
            <person name="Hill D.J."/>
            <person name="Zhou Z."/>
            <person name="Constantinidou C.I."/>
            <person name="Hu F.Z."/>
            <person name="Bootsma H.J."/>
            <person name="Ehrlich G.D."/>
        </authorList>
    </citation>
    <scope>NUCLEOTIDE SEQUENCE [LARGE SCALE GENOMIC DNA]</scope>
    <source>
        <strain evidence="1 2">F23</strain>
    </source>
</reference>